<accession>A0A067JGE7</accession>
<name>A0A067JGE7_JATCU</name>
<gene>
    <name evidence="3" type="ORF">JCGZ_01723</name>
</gene>
<evidence type="ECO:0000256" key="1">
    <source>
        <dbReference type="SAM" id="MobiDB-lite"/>
    </source>
</evidence>
<reference evidence="3 4" key="1">
    <citation type="journal article" date="2014" name="PLoS ONE">
        <title>Global Analysis of Gene Expression Profiles in Physic Nut (Jatropha curcas L.) Seedlings Exposed to Salt Stress.</title>
        <authorList>
            <person name="Zhang L."/>
            <person name="Zhang C."/>
            <person name="Wu P."/>
            <person name="Chen Y."/>
            <person name="Li M."/>
            <person name="Jiang H."/>
            <person name="Wu G."/>
        </authorList>
    </citation>
    <scope>NUCLEOTIDE SEQUENCE [LARGE SCALE GENOMIC DNA]</scope>
    <source>
        <strain evidence="4">cv. GZQX0401</strain>
        <tissue evidence="3">Young leaves</tissue>
    </source>
</reference>
<feature type="compositionally biased region" description="Polar residues" evidence="1">
    <location>
        <begin position="451"/>
        <end position="473"/>
    </location>
</feature>
<dbReference type="STRING" id="180498.A0A067JGE7"/>
<dbReference type="PANTHER" id="PTHR35707:SF1">
    <property type="entry name" value="SPC7 KINETOCHORE PROTEIN DOMAIN-CONTAINING PROTEIN"/>
    <property type="match status" value="1"/>
</dbReference>
<organism evidence="3 4">
    <name type="scientific">Jatropha curcas</name>
    <name type="common">Barbados nut</name>
    <dbReference type="NCBI Taxonomy" id="180498"/>
    <lineage>
        <taxon>Eukaryota</taxon>
        <taxon>Viridiplantae</taxon>
        <taxon>Streptophyta</taxon>
        <taxon>Embryophyta</taxon>
        <taxon>Tracheophyta</taxon>
        <taxon>Spermatophyta</taxon>
        <taxon>Magnoliopsida</taxon>
        <taxon>eudicotyledons</taxon>
        <taxon>Gunneridae</taxon>
        <taxon>Pentapetalae</taxon>
        <taxon>rosids</taxon>
        <taxon>fabids</taxon>
        <taxon>Malpighiales</taxon>
        <taxon>Euphorbiaceae</taxon>
        <taxon>Crotonoideae</taxon>
        <taxon>Jatropheae</taxon>
        <taxon>Jatropha</taxon>
    </lineage>
</organism>
<evidence type="ECO:0000313" key="4">
    <source>
        <dbReference type="Proteomes" id="UP000027138"/>
    </source>
</evidence>
<evidence type="ECO:0000259" key="2">
    <source>
        <dbReference type="PROSITE" id="PS50046"/>
    </source>
</evidence>
<dbReference type="InterPro" id="IPR040850">
    <property type="entry name" value="Knl1_RWD_C"/>
</dbReference>
<keyword evidence="4" id="KW-1185">Reference proteome</keyword>
<dbReference type="EMBL" id="KK915311">
    <property type="protein sequence ID" value="KDP23001.1"/>
    <property type="molecule type" value="Genomic_DNA"/>
</dbReference>
<proteinExistence type="predicted"/>
<feature type="compositionally biased region" description="Polar residues" evidence="1">
    <location>
        <begin position="59"/>
        <end position="68"/>
    </location>
</feature>
<feature type="region of interest" description="Disordered" evidence="1">
    <location>
        <begin position="726"/>
        <end position="755"/>
    </location>
</feature>
<feature type="region of interest" description="Disordered" evidence="1">
    <location>
        <begin position="1"/>
        <end position="29"/>
    </location>
</feature>
<feature type="compositionally biased region" description="Basic and acidic residues" evidence="1">
    <location>
        <begin position="744"/>
        <end position="753"/>
    </location>
</feature>
<evidence type="ECO:0000313" key="3">
    <source>
        <dbReference type="EMBL" id="KDP23001.1"/>
    </source>
</evidence>
<dbReference type="OrthoDB" id="1929367at2759"/>
<dbReference type="Pfam" id="PF18210">
    <property type="entry name" value="Knl1_RWD_C"/>
    <property type="match status" value="1"/>
</dbReference>
<dbReference type="PROSITE" id="PS50046">
    <property type="entry name" value="PHYTOCHROME_2"/>
    <property type="match status" value="1"/>
</dbReference>
<dbReference type="Proteomes" id="UP000027138">
    <property type="component" value="Unassembled WGS sequence"/>
</dbReference>
<feature type="region of interest" description="Disordered" evidence="1">
    <location>
        <begin position="42"/>
        <end position="101"/>
    </location>
</feature>
<protein>
    <recommendedName>
        <fullName evidence="2">Phytochrome chromophore attachment site domain-containing protein</fullName>
    </recommendedName>
</protein>
<feature type="compositionally biased region" description="Basic and acidic residues" evidence="1">
    <location>
        <begin position="79"/>
        <end position="96"/>
    </location>
</feature>
<dbReference type="InterPro" id="IPR016132">
    <property type="entry name" value="Phyto_chromo_attachment"/>
</dbReference>
<feature type="domain" description="Phytochrome chromophore attachment site" evidence="2">
    <location>
        <begin position="257"/>
        <end position="318"/>
    </location>
</feature>
<feature type="region of interest" description="Disordered" evidence="1">
    <location>
        <begin position="451"/>
        <end position="486"/>
    </location>
</feature>
<dbReference type="PANTHER" id="PTHR35707">
    <property type="entry name" value="OS06G0608100 PROTEIN"/>
    <property type="match status" value="1"/>
</dbReference>
<sequence length="1401" mass="155900">MASIPPIGEDPCNTETDEETIALRKKRSRRVSFADREITSVHIFKRDDDSETPPDSFGKNPSSGNVSDAENEVIGFFRDLADSDDSKEMTPTRDGYDDNDDVGSVGKSFLRPIGSPSPGSSIVASATSNEEEDNFFGPVSASFIRRGQLSDSAASDDNHDITMDSTAFSMHYRSLARSDSGVNAFEEKTPTRITTPSDSGSFMVLTKAKKLIPQVSLHAERASGSNDSNHMSLIGENPRNYDYGRLSPTLEALLAAGSKDLHDVSVSDSMDKKSLKRSEVYTFNENSSGHVDSRDHREEACNVGNLDIYTEHVPAASMELNKVNCVSLTALVDQITNGCTSHRTESLAADTSVDKQMRTPNQLSKVLLIDLSPGLLVFCSSDAQYDFEGCDVIFVLALYHIAISFRSIYMVNNDNAKAVIRMNLMNTEFPADSGGTSRGMNGKALQLNSYAQTESRKNSNNGCSEQTPNNRSGNYGFYHNSDQQHRSPLTGSISLVSAKQRLVFLDTAQSSKQLSYVTPSPKQSGSFFGKENMRSAENLFPIHKSSSNVKIFEPSPLSYSLKDGIEKSKVRLLKHLSSTTPFNAVTEESCKVIESKNVDSLVTNLEKQILSQKNKQHDSTDYMDSVGVGTPEINDMSGKNEEVISLTKDGESLIPISTHILPKERDSQLMTEVDSPSQFTWSLKKVQQDVLMPEKFKQQRMTVFGSDSPSIEVNLGYKNDVKTSSPLDRFISPPAKTLDQKLSSSKEHKDTASHDLQYNDISIGLGQDKISIDNVNSNNHSTAVTDGSESGFAEVRTQSSSSLIEINHFEGSNQMEKLHDKRIFPSDLQHVSETLLYFGSPLRERNNLKILSGSPDKNVLFTSEQIYFEEELAGSPFMKDMTQSPHKKKLHDVSNGENVQSLAGKEILSPNSNSSGPGDTDSHLDLQVSQSQIPAQYIKNSSLKKRRIEESVPEDADHADKIRRINQNPDIHRNQGSNAKFKHWSDVLLKFSGDTQQLLFPLVDKLNVNLIVVLQDILVHLQKMKFYEMLCFQIKSQKMCDQSSEVLHKRVAETKMLLYKLAYEKAKQQLMSVKREKVVKNLQQLSSAMQKSQTLKLNRRHLFLRHDRHKTVDNLSNSCGVTLGGKHVGSREKVATMKHEFEALDRKIKNITKSFHNYCKIKGEPSCSETIVLLGDHLKKKTTRRFIHKNLQLWEVDDSGNRNGKQIINLNYQGLICQRFAINDGHSPCIYVSNILNNIIIAKNFPNMEACVAFACILNANTSKKCVGFRSFAQETQITSSLLHNLLDVVGEVQLAQVEIRNLVQTSFCSSSVEQLDLQLCFIDFDNGQKLMVTLDMTCLNCGIYPSDIFPYQLKACIAGTYMSLPESLSVKIKTAVNSVGVGYSRIIRLCRCISQVVQST</sequence>